<name>V6IW72_9BACL</name>
<organism evidence="2 3">
    <name type="scientific">Sporolactobacillus laevolacticus DSM 442</name>
    <dbReference type="NCBI Taxonomy" id="1395513"/>
    <lineage>
        <taxon>Bacteria</taxon>
        <taxon>Bacillati</taxon>
        <taxon>Bacillota</taxon>
        <taxon>Bacilli</taxon>
        <taxon>Bacillales</taxon>
        <taxon>Sporolactobacillaceae</taxon>
        <taxon>Sporolactobacillus</taxon>
    </lineage>
</organism>
<comment type="caution">
    <text evidence="2">The sequence shown here is derived from an EMBL/GenBank/DDBJ whole genome shotgun (WGS) entry which is preliminary data.</text>
</comment>
<keyword evidence="3" id="KW-1185">Reference proteome</keyword>
<evidence type="ECO:0000313" key="3">
    <source>
        <dbReference type="Proteomes" id="UP000018296"/>
    </source>
</evidence>
<feature type="transmembrane region" description="Helical" evidence="1">
    <location>
        <begin position="12"/>
        <end position="31"/>
    </location>
</feature>
<keyword evidence="1" id="KW-0472">Membrane</keyword>
<dbReference type="Proteomes" id="UP000018296">
    <property type="component" value="Unassembled WGS sequence"/>
</dbReference>
<dbReference type="STRING" id="1395513.P343_15330"/>
<keyword evidence="1" id="KW-0812">Transmembrane</keyword>
<evidence type="ECO:0000313" key="2">
    <source>
        <dbReference type="EMBL" id="EST10776.1"/>
    </source>
</evidence>
<protein>
    <submittedName>
        <fullName evidence="2">Uncharacterized protein</fullName>
    </submittedName>
</protein>
<keyword evidence="1" id="KW-1133">Transmembrane helix</keyword>
<evidence type="ECO:0000256" key="1">
    <source>
        <dbReference type="SAM" id="Phobius"/>
    </source>
</evidence>
<dbReference type="EMBL" id="AWTC01000018">
    <property type="protein sequence ID" value="EST10776.1"/>
    <property type="molecule type" value="Genomic_DNA"/>
</dbReference>
<proteinExistence type="predicted"/>
<accession>V6IW72</accession>
<sequence>MNHLKTLKNITKILLWAISISIITSFLLNIAPNSPIGVIKFSMLGNQEYDLTMIKSVLSVALFIFLICMFFFFVYSIVYYVKHKL</sequence>
<dbReference type="AlphaFoldDB" id="V6IW72"/>
<feature type="transmembrane region" description="Helical" evidence="1">
    <location>
        <begin position="51"/>
        <end position="81"/>
    </location>
</feature>
<reference evidence="2 3" key="1">
    <citation type="journal article" date="2013" name="Genome Announc.">
        <title>Genome Sequence of Sporolactobacillus laevolacticus DSM442, an Efficient Polymer-Grade D-Lactate Producer from Agricultural Waste Cottonseed as a Nitrogen Source.</title>
        <authorList>
            <person name="Wang H."/>
            <person name="Wang L."/>
            <person name="Ju J."/>
            <person name="Yu B."/>
            <person name="Ma Y."/>
        </authorList>
    </citation>
    <scope>NUCLEOTIDE SEQUENCE [LARGE SCALE GENOMIC DNA]</scope>
    <source>
        <strain evidence="2 3">DSM 442</strain>
    </source>
</reference>
<gene>
    <name evidence="2" type="ORF">P343_15330</name>
</gene>